<evidence type="ECO:0000313" key="9">
    <source>
        <dbReference type="RefSeq" id="XP_037892790.1"/>
    </source>
</evidence>
<dbReference type="RefSeq" id="XP_037892790.1">
    <property type="nucleotide sequence ID" value="XM_038036862.1"/>
</dbReference>
<proteinExistence type="inferred from homology"/>
<evidence type="ECO:0000256" key="5">
    <source>
        <dbReference type="ARBA" id="ARBA00023180"/>
    </source>
</evidence>
<dbReference type="GO" id="GO:0006508">
    <property type="term" value="P:proteolysis"/>
    <property type="evidence" value="ECO:0007669"/>
    <property type="project" value="InterPro"/>
</dbReference>
<dbReference type="InterPro" id="IPR009003">
    <property type="entry name" value="Peptidase_S1_PA"/>
</dbReference>
<dbReference type="InterPro" id="IPR043504">
    <property type="entry name" value="Peptidase_S1_PA_chymotrypsin"/>
</dbReference>
<sequence>MDAVYNNYYDRKCECVPIADCPLIRDNFNLIKRKPYCNLDRLGAHVCCRKSSPKPKIVDLSIVRECRFYDTLPNIQNPAEEGCQYIRNSNLSASNIVGRIKAEPREFPFIALIYAVEGSRAGQFCSGTLISKKYVLTSAFCALSGRIRPSRVRLGELDYSTNTDDAVIQDYEIKNIIPHHEYRSTTLNKYNNIALIEMANEAFFNDYVRPACLSLIDDNNFRQFVTAGWGYPPSQPSGHLHKVKLDRLDDEKCFGKVKRSHLEKGINNRTNMCAIGACDAGGGSPLFVNHPDFPCQFLLVGIMSFAHEICGSINDPTVYTKLKLYVEWIQRIVWK</sequence>
<dbReference type="AlphaFoldDB" id="A0A9C6DUN1"/>
<dbReference type="Gene3D" id="2.40.10.10">
    <property type="entry name" value="Trypsin-like serine proteases"/>
    <property type="match status" value="1"/>
</dbReference>
<name>A0A9C6DUN1_9MUSC</name>
<dbReference type="Proteomes" id="UP000092443">
    <property type="component" value="Unplaced"/>
</dbReference>
<keyword evidence="1" id="KW-0732">Signal</keyword>
<dbReference type="SMART" id="SM00020">
    <property type="entry name" value="Tryp_SPc"/>
    <property type="match status" value="1"/>
</dbReference>
<comment type="similarity">
    <text evidence="6">Belongs to the peptidase S1 family. CLIP subfamily.</text>
</comment>
<evidence type="ECO:0000256" key="4">
    <source>
        <dbReference type="ARBA" id="ARBA00023157"/>
    </source>
</evidence>
<keyword evidence="4" id="KW-1015">Disulfide bond</keyword>
<evidence type="ECO:0000313" key="8">
    <source>
        <dbReference type="Proteomes" id="UP000092443"/>
    </source>
</evidence>
<dbReference type="GeneID" id="119639465"/>
<accession>A0A9C6DUN1</accession>
<dbReference type="PANTHER" id="PTHR24258">
    <property type="entry name" value="SERINE PROTEASE-RELATED"/>
    <property type="match status" value="1"/>
</dbReference>
<feature type="domain" description="Peptidase S1" evidence="7">
    <location>
        <begin position="96"/>
        <end position="334"/>
    </location>
</feature>
<dbReference type="InterPro" id="IPR001254">
    <property type="entry name" value="Trypsin_dom"/>
</dbReference>
<evidence type="ECO:0000256" key="1">
    <source>
        <dbReference type="ARBA" id="ARBA00022729"/>
    </source>
</evidence>
<dbReference type="CDD" id="cd00190">
    <property type="entry name" value="Tryp_SPc"/>
    <property type="match status" value="1"/>
</dbReference>
<keyword evidence="2" id="KW-0106">Calcium</keyword>
<dbReference type="GO" id="GO:0004252">
    <property type="term" value="F:serine-type endopeptidase activity"/>
    <property type="evidence" value="ECO:0007669"/>
    <property type="project" value="InterPro"/>
</dbReference>
<organism evidence="8 9">
    <name type="scientific">Glossina fuscipes</name>
    <dbReference type="NCBI Taxonomy" id="7396"/>
    <lineage>
        <taxon>Eukaryota</taxon>
        <taxon>Metazoa</taxon>
        <taxon>Ecdysozoa</taxon>
        <taxon>Arthropoda</taxon>
        <taxon>Hexapoda</taxon>
        <taxon>Insecta</taxon>
        <taxon>Pterygota</taxon>
        <taxon>Neoptera</taxon>
        <taxon>Endopterygota</taxon>
        <taxon>Diptera</taxon>
        <taxon>Brachycera</taxon>
        <taxon>Muscomorpha</taxon>
        <taxon>Hippoboscoidea</taxon>
        <taxon>Glossinidae</taxon>
        <taxon>Glossina</taxon>
    </lineage>
</organism>
<evidence type="ECO:0000256" key="6">
    <source>
        <dbReference type="ARBA" id="ARBA00024195"/>
    </source>
</evidence>
<gene>
    <name evidence="9" type="primary">LOC119639465</name>
</gene>
<evidence type="ECO:0000256" key="2">
    <source>
        <dbReference type="ARBA" id="ARBA00022837"/>
    </source>
</evidence>
<reference evidence="9" key="1">
    <citation type="submission" date="2025-08" db="UniProtKB">
        <authorList>
            <consortium name="RefSeq"/>
        </authorList>
    </citation>
    <scope>IDENTIFICATION</scope>
    <source>
        <tissue evidence="9">Whole body pupa</tissue>
    </source>
</reference>
<keyword evidence="5" id="KW-0325">Glycoprotein</keyword>
<dbReference type="PANTHER" id="PTHR24258:SF136">
    <property type="entry name" value="GH06673P-RELATED"/>
    <property type="match status" value="1"/>
</dbReference>
<dbReference type="Pfam" id="PF00089">
    <property type="entry name" value="Trypsin"/>
    <property type="match status" value="1"/>
</dbReference>
<dbReference type="SUPFAM" id="SSF50494">
    <property type="entry name" value="Trypsin-like serine proteases"/>
    <property type="match status" value="1"/>
</dbReference>
<dbReference type="PROSITE" id="PS50240">
    <property type="entry name" value="TRYPSIN_DOM"/>
    <property type="match status" value="1"/>
</dbReference>
<keyword evidence="3" id="KW-0865">Zymogen</keyword>
<dbReference type="FunFam" id="2.40.10.10:FF:000028">
    <property type="entry name" value="Serine protease easter"/>
    <property type="match status" value="1"/>
</dbReference>
<evidence type="ECO:0000256" key="3">
    <source>
        <dbReference type="ARBA" id="ARBA00023145"/>
    </source>
</evidence>
<protein>
    <submittedName>
        <fullName evidence="9">Melanization protease 1-like isoform X2</fullName>
    </submittedName>
</protein>
<evidence type="ECO:0000259" key="7">
    <source>
        <dbReference type="PROSITE" id="PS50240"/>
    </source>
</evidence>
<keyword evidence="8" id="KW-1185">Reference proteome</keyword>